<dbReference type="InterPro" id="IPR000276">
    <property type="entry name" value="GPCR_Rhodpsn"/>
</dbReference>
<comment type="subcellular location">
    <subcellularLocation>
        <location evidence="1">Membrane</location>
        <topology evidence="1">Multi-pass membrane protein</topology>
    </subcellularLocation>
</comment>
<dbReference type="Gene3D" id="1.20.1070.10">
    <property type="entry name" value="Rhodopsin 7-helix transmembrane proteins"/>
    <property type="match status" value="1"/>
</dbReference>
<protein>
    <recommendedName>
        <fullName evidence="8">G-protein coupled receptors family 1 profile domain-containing protein</fullName>
    </recommendedName>
</protein>
<dbReference type="PANTHER" id="PTHR48001">
    <property type="entry name" value="OLFACTORY RECEPTOR"/>
    <property type="match status" value="1"/>
</dbReference>
<name>A0A5E4AYF4_MARMO</name>
<sequence>MDDMLLTVMAYDRFVAIYHPLHYTVIMNPRLCGFLTLVSFLLSLLDSQLHNLMILQITNFKSVEISSYFCDPSQLLNLSCSDNYSDNIVKYFLAAIYHSLSQGSFSLTIR</sequence>
<gene>
    <name evidence="9" type="ORF">MONAX_5E013714</name>
</gene>
<dbReference type="EMBL" id="CABDUW010000177">
    <property type="protein sequence ID" value="VTJ61512.1"/>
    <property type="molecule type" value="Genomic_DNA"/>
</dbReference>
<evidence type="ECO:0000259" key="8">
    <source>
        <dbReference type="PROSITE" id="PS50262"/>
    </source>
</evidence>
<keyword evidence="7" id="KW-0807">Transducer</keyword>
<keyword evidence="2" id="KW-0812">Transmembrane</keyword>
<dbReference type="GO" id="GO:0004984">
    <property type="term" value="F:olfactory receptor activity"/>
    <property type="evidence" value="ECO:0007669"/>
    <property type="project" value="InterPro"/>
</dbReference>
<dbReference type="InterPro" id="IPR017452">
    <property type="entry name" value="GPCR_Rhodpsn_7TM"/>
</dbReference>
<keyword evidence="3" id="KW-1133">Transmembrane helix</keyword>
<evidence type="ECO:0000256" key="5">
    <source>
        <dbReference type="ARBA" id="ARBA00023136"/>
    </source>
</evidence>
<dbReference type="Proteomes" id="UP000335636">
    <property type="component" value="Unassembled WGS sequence"/>
</dbReference>
<organism evidence="9 10">
    <name type="scientific">Marmota monax</name>
    <name type="common">Woodchuck</name>
    <dbReference type="NCBI Taxonomy" id="9995"/>
    <lineage>
        <taxon>Eukaryota</taxon>
        <taxon>Metazoa</taxon>
        <taxon>Chordata</taxon>
        <taxon>Craniata</taxon>
        <taxon>Vertebrata</taxon>
        <taxon>Euteleostomi</taxon>
        <taxon>Mammalia</taxon>
        <taxon>Eutheria</taxon>
        <taxon>Euarchontoglires</taxon>
        <taxon>Glires</taxon>
        <taxon>Rodentia</taxon>
        <taxon>Sciuromorpha</taxon>
        <taxon>Sciuridae</taxon>
        <taxon>Xerinae</taxon>
        <taxon>Marmotini</taxon>
        <taxon>Marmota</taxon>
    </lineage>
</organism>
<accession>A0A5E4AYF4</accession>
<dbReference type="Pfam" id="PF00001">
    <property type="entry name" value="7tm_1"/>
    <property type="match status" value="1"/>
</dbReference>
<dbReference type="AlphaFoldDB" id="A0A5E4AYF4"/>
<evidence type="ECO:0000313" key="10">
    <source>
        <dbReference type="Proteomes" id="UP000335636"/>
    </source>
</evidence>
<dbReference type="PRINTS" id="PR00245">
    <property type="entry name" value="OLFACTORYR"/>
</dbReference>
<dbReference type="GO" id="GO:0004930">
    <property type="term" value="F:G protein-coupled receptor activity"/>
    <property type="evidence" value="ECO:0007669"/>
    <property type="project" value="UniProtKB-KW"/>
</dbReference>
<evidence type="ECO:0000256" key="7">
    <source>
        <dbReference type="ARBA" id="ARBA00023224"/>
    </source>
</evidence>
<dbReference type="InterPro" id="IPR000725">
    <property type="entry name" value="Olfact_rcpt"/>
</dbReference>
<keyword evidence="5" id="KW-0472">Membrane</keyword>
<evidence type="ECO:0000256" key="6">
    <source>
        <dbReference type="ARBA" id="ARBA00023170"/>
    </source>
</evidence>
<comment type="caution">
    <text evidence="9">The sequence shown here is derived from an EMBL/GenBank/DDBJ whole genome shotgun (WGS) entry which is preliminary data.</text>
</comment>
<reference evidence="9" key="1">
    <citation type="submission" date="2019-04" db="EMBL/GenBank/DDBJ databases">
        <authorList>
            <person name="Alioto T."/>
            <person name="Alioto T."/>
        </authorList>
    </citation>
    <scope>NUCLEOTIDE SEQUENCE [LARGE SCALE GENOMIC DNA]</scope>
</reference>
<keyword evidence="6" id="KW-0675">Receptor</keyword>
<evidence type="ECO:0000256" key="4">
    <source>
        <dbReference type="ARBA" id="ARBA00023040"/>
    </source>
</evidence>
<feature type="domain" description="G-protein coupled receptors family 1 profile" evidence="8">
    <location>
        <begin position="1"/>
        <end position="110"/>
    </location>
</feature>
<keyword evidence="4" id="KW-0297">G-protein coupled receptor</keyword>
<dbReference type="SUPFAM" id="SSF81321">
    <property type="entry name" value="Family A G protein-coupled receptor-like"/>
    <property type="match status" value="1"/>
</dbReference>
<proteinExistence type="predicted"/>
<evidence type="ECO:0000256" key="3">
    <source>
        <dbReference type="ARBA" id="ARBA00022989"/>
    </source>
</evidence>
<evidence type="ECO:0000256" key="1">
    <source>
        <dbReference type="ARBA" id="ARBA00004141"/>
    </source>
</evidence>
<dbReference type="GO" id="GO:0016020">
    <property type="term" value="C:membrane"/>
    <property type="evidence" value="ECO:0007669"/>
    <property type="project" value="UniProtKB-SubCell"/>
</dbReference>
<keyword evidence="10" id="KW-1185">Reference proteome</keyword>
<evidence type="ECO:0000313" key="9">
    <source>
        <dbReference type="EMBL" id="VTJ61512.1"/>
    </source>
</evidence>
<evidence type="ECO:0000256" key="2">
    <source>
        <dbReference type="ARBA" id="ARBA00022692"/>
    </source>
</evidence>
<dbReference type="PROSITE" id="PS50262">
    <property type="entry name" value="G_PROTEIN_RECEP_F1_2"/>
    <property type="match status" value="1"/>
</dbReference>